<reference evidence="12" key="2">
    <citation type="journal article" date="2021" name="PeerJ">
        <title>Extensive microbial diversity within the chicken gut microbiome revealed by metagenomics and culture.</title>
        <authorList>
            <person name="Gilroy R."/>
            <person name="Ravi A."/>
            <person name="Getino M."/>
            <person name="Pursley I."/>
            <person name="Horton D.L."/>
            <person name="Alikhan N.F."/>
            <person name="Baker D."/>
            <person name="Gharbi K."/>
            <person name="Hall N."/>
            <person name="Watson M."/>
            <person name="Adriaenssens E.M."/>
            <person name="Foster-Nyarko E."/>
            <person name="Jarju S."/>
            <person name="Secka A."/>
            <person name="Antonio M."/>
            <person name="Oren A."/>
            <person name="Chaudhuri R.R."/>
            <person name="La Ragione R."/>
            <person name="Hildebrand F."/>
            <person name="Pallen M.J."/>
        </authorList>
    </citation>
    <scope>NUCLEOTIDE SEQUENCE</scope>
    <source>
        <strain evidence="12">G3-4614</strain>
    </source>
</reference>
<evidence type="ECO:0000259" key="11">
    <source>
        <dbReference type="PROSITE" id="PS51278"/>
    </source>
</evidence>
<keyword evidence="4 8" id="KW-0328">Glycosyltransferase</keyword>
<dbReference type="GO" id="GO:0009113">
    <property type="term" value="P:purine nucleobase biosynthetic process"/>
    <property type="evidence" value="ECO:0007669"/>
    <property type="project" value="InterPro"/>
</dbReference>
<dbReference type="InterPro" id="IPR017932">
    <property type="entry name" value="GATase_2_dom"/>
</dbReference>
<dbReference type="Gene3D" id="3.60.20.10">
    <property type="entry name" value="Glutamine Phosphoribosylpyrophosphate, subunit 1, domain 1"/>
    <property type="match status" value="1"/>
</dbReference>
<dbReference type="Proteomes" id="UP000823636">
    <property type="component" value="Unassembled WGS sequence"/>
</dbReference>
<evidence type="ECO:0000256" key="1">
    <source>
        <dbReference type="ARBA" id="ARBA00005209"/>
    </source>
</evidence>
<feature type="binding site" evidence="9">
    <location>
        <position position="345"/>
    </location>
    <ligand>
        <name>Mg(2+)</name>
        <dbReference type="ChEBI" id="CHEBI:18420"/>
    </ligand>
</feature>
<feature type="binding site" evidence="10">
    <location>
        <position position="234"/>
    </location>
    <ligand>
        <name>[4Fe-4S] cluster</name>
        <dbReference type="ChEBI" id="CHEBI:49883"/>
    </ligand>
</feature>
<keyword evidence="5 8" id="KW-0808">Transferase</keyword>
<dbReference type="PANTHER" id="PTHR11907">
    <property type="entry name" value="AMIDOPHOSPHORIBOSYLTRANSFERASE"/>
    <property type="match status" value="1"/>
</dbReference>
<dbReference type="Gene3D" id="3.40.50.2020">
    <property type="match status" value="1"/>
</dbReference>
<comment type="similarity">
    <text evidence="2 8">In the C-terminal section; belongs to the purine/pyrimidine phosphoribosyltransferase family.</text>
</comment>
<keyword evidence="9" id="KW-0479">Metal-binding</keyword>
<dbReference type="GO" id="GO:0051536">
    <property type="term" value="F:iron-sulfur cluster binding"/>
    <property type="evidence" value="ECO:0007669"/>
    <property type="project" value="UniProtKB-KW"/>
</dbReference>
<evidence type="ECO:0000313" key="12">
    <source>
        <dbReference type="EMBL" id="MBO8437509.1"/>
    </source>
</evidence>
<feature type="binding site" evidence="10">
    <location>
        <position position="381"/>
    </location>
    <ligand>
        <name>[4Fe-4S] cluster</name>
        <dbReference type="ChEBI" id="CHEBI:49883"/>
    </ligand>
</feature>
<dbReference type="EC" id="2.4.2.14" evidence="3 8"/>
<accession>A0A9D9H6C3</accession>
<dbReference type="SUPFAM" id="SSF53271">
    <property type="entry name" value="PRTase-like"/>
    <property type="match status" value="1"/>
</dbReference>
<evidence type="ECO:0000256" key="6">
    <source>
        <dbReference type="ARBA" id="ARBA00022755"/>
    </source>
</evidence>
<feature type="binding site" evidence="10">
    <location>
        <position position="462"/>
    </location>
    <ligand>
        <name>[4Fe-4S] cluster</name>
        <dbReference type="ChEBI" id="CHEBI:49883"/>
    </ligand>
</feature>
<evidence type="ECO:0000256" key="9">
    <source>
        <dbReference type="PIRSR" id="PIRSR000485-2"/>
    </source>
</evidence>
<keyword evidence="9" id="KW-0460">Magnesium</keyword>
<evidence type="ECO:0000256" key="5">
    <source>
        <dbReference type="ARBA" id="ARBA00022679"/>
    </source>
</evidence>
<feature type="binding site" evidence="9">
    <location>
        <position position="344"/>
    </location>
    <ligand>
        <name>Mg(2+)</name>
        <dbReference type="ChEBI" id="CHEBI:18420"/>
    </ligand>
</feature>
<dbReference type="SUPFAM" id="SSF56235">
    <property type="entry name" value="N-terminal nucleophile aminohydrolases (Ntn hydrolases)"/>
    <property type="match status" value="1"/>
</dbReference>
<evidence type="ECO:0000256" key="8">
    <source>
        <dbReference type="PIRNR" id="PIRNR000485"/>
    </source>
</evidence>
<dbReference type="InterPro" id="IPR005854">
    <property type="entry name" value="PurF"/>
</dbReference>
<evidence type="ECO:0000256" key="7">
    <source>
        <dbReference type="ARBA" id="ARBA00022962"/>
    </source>
</evidence>
<evidence type="ECO:0000313" key="13">
    <source>
        <dbReference type="Proteomes" id="UP000823636"/>
    </source>
</evidence>
<feature type="binding site" evidence="9">
    <location>
        <position position="281"/>
    </location>
    <ligand>
        <name>Mg(2+)</name>
        <dbReference type="ChEBI" id="CHEBI:18420"/>
    </ligand>
</feature>
<feature type="binding site" evidence="10">
    <location>
        <position position="459"/>
    </location>
    <ligand>
        <name>[4Fe-4S] cluster</name>
        <dbReference type="ChEBI" id="CHEBI:49883"/>
    </ligand>
</feature>
<evidence type="ECO:0000256" key="4">
    <source>
        <dbReference type="ARBA" id="ARBA00022676"/>
    </source>
</evidence>
<sequence>MGGLFGTIKHDCCVSELFYGTDYNSHLGTKRAGMVTLSNGNFIREIHNIENSYFRTKFERDLDDFDGNSGIGVISDTDAQPIIISSHLGKFAIVTVAKINNIKELELELLEEGNHFCEHSNDIINQTELISMLITKGKDYVDGIEYLFKKIKGSCTMLLLTEEGIIAARDKYGRTPLYIAKGENNKGYAVSSETCCFPNLGYEAEYNIGPGEIMLIDANGYKQIRKPNDKMQICSFLWVYYGYPVCEYEGKNVEEMRFKCGEEMGKKDDVDIDFVSGIPDSGVGMSLGYAVGKGVPYKRGIVKYTPTWPRSFTPTTQERRELVAKMKLIPNKWLLKDKRVLFCDDSIVRGTQLRDNVTDLYRCGAKEVHMRISCPPLIYPCRFLNFTASKSEMELITRRIIKDLEGAHDKHLEEYATTDSPRYCRMVECIRKQLNISSLKFNPIETLVESIGLPKESICTHCFDGSSYEE</sequence>
<dbReference type="Pfam" id="PF13537">
    <property type="entry name" value="GATase_7"/>
    <property type="match status" value="1"/>
</dbReference>
<comment type="cofactor">
    <cofactor evidence="10">
        <name>[4Fe-4S] cluster</name>
        <dbReference type="ChEBI" id="CHEBI:49883"/>
    </cofactor>
    <text evidence="10">Binds 1 [4Fe-4S] cluster per subunit.</text>
</comment>
<name>A0A9D9H6C3_9BACT</name>
<evidence type="ECO:0000256" key="3">
    <source>
        <dbReference type="ARBA" id="ARBA00011941"/>
    </source>
</evidence>
<feature type="domain" description="Glutamine amidotransferase type-2" evidence="11">
    <location>
        <begin position="1"/>
        <end position="219"/>
    </location>
</feature>
<dbReference type="CDD" id="cd06223">
    <property type="entry name" value="PRTases_typeI"/>
    <property type="match status" value="1"/>
</dbReference>
<dbReference type="GO" id="GO:0006164">
    <property type="term" value="P:purine nucleotide biosynthetic process"/>
    <property type="evidence" value="ECO:0007669"/>
    <property type="project" value="UniProtKB-KW"/>
</dbReference>
<keyword evidence="7" id="KW-0315">Glutamine amidotransferase</keyword>
<comment type="caution">
    <text evidence="12">The sequence shown here is derived from an EMBL/GenBank/DDBJ whole genome shotgun (WGS) entry which is preliminary data.</text>
</comment>
<comment type="catalytic activity">
    <reaction evidence="8">
        <text>5-phospho-beta-D-ribosylamine + L-glutamate + diphosphate = 5-phospho-alpha-D-ribose 1-diphosphate + L-glutamine + H2O</text>
        <dbReference type="Rhea" id="RHEA:14905"/>
        <dbReference type="ChEBI" id="CHEBI:15377"/>
        <dbReference type="ChEBI" id="CHEBI:29985"/>
        <dbReference type="ChEBI" id="CHEBI:33019"/>
        <dbReference type="ChEBI" id="CHEBI:58017"/>
        <dbReference type="ChEBI" id="CHEBI:58359"/>
        <dbReference type="ChEBI" id="CHEBI:58681"/>
        <dbReference type="EC" id="2.4.2.14"/>
    </reaction>
</comment>
<dbReference type="GO" id="GO:0004044">
    <property type="term" value="F:amidophosphoribosyltransferase activity"/>
    <property type="evidence" value="ECO:0007669"/>
    <property type="project" value="UniProtKB-EC"/>
</dbReference>
<reference evidence="12" key="1">
    <citation type="submission" date="2020-10" db="EMBL/GenBank/DDBJ databases">
        <authorList>
            <person name="Gilroy R."/>
        </authorList>
    </citation>
    <scope>NUCLEOTIDE SEQUENCE</scope>
    <source>
        <strain evidence="12">G3-4614</strain>
    </source>
</reference>
<protein>
    <recommendedName>
        <fullName evidence="3 8">Amidophosphoribosyltransferase</fullName>
        <shortName evidence="8">ATase</shortName>
        <ecNumber evidence="3 8">2.4.2.14</ecNumber>
    </recommendedName>
    <alternativeName>
        <fullName evidence="8">Glutamine phosphoribosylpyrophosphate amidotransferase</fullName>
    </alternativeName>
</protein>
<keyword evidence="10" id="KW-0408">Iron</keyword>
<evidence type="ECO:0000256" key="10">
    <source>
        <dbReference type="PIRSR" id="PIRSR000485-3"/>
    </source>
</evidence>
<proteinExistence type="inferred from homology"/>
<dbReference type="AlphaFoldDB" id="A0A9D9H6C3"/>
<comment type="cofactor">
    <cofactor evidence="9">
        <name>Mg(2+)</name>
        <dbReference type="ChEBI" id="CHEBI:18420"/>
    </cofactor>
    <text evidence="9">Binds 1 Mg(2+) ion per subunit.</text>
</comment>
<gene>
    <name evidence="12" type="ORF">IAC54_01240</name>
</gene>
<evidence type="ECO:0000256" key="2">
    <source>
        <dbReference type="ARBA" id="ARBA00010138"/>
    </source>
</evidence>
<dbReference type="InterPro" id="IPR029055">
    <property type="entry name" value="Ntn_hydrolases_N"/>
</dbReference>
<dbReference type="InterPro" id="IPR029057">
    <property type="entry name" value="PRTase-like"/>
</dbReference>
<dbReference type="GO" id="GO:0046872">
    <property type="term" value="F:metal ion binding"/>
    <property type="evidence" value="ECO:0007669"/>
    <property type="project" value="UniProtKB-KW"/>
</dbReference>
<dbReference type="EMBL" id="JADIMW010000011">
    <property type="protein sequence ID" value="MBO8437509.1"/>
    <property type="molecule type" value="Genomic_DNA"/>
</dbReference>
<dbReference type="InterPro" id="IPR000836">
    <property type="entry name" value="PRTase_dom"/>
</dbReference>
<comment type="pathway">
    <text evidence="1 8">Purine metabolism; IMP biosynthesis via de novo pathway; N(1)-(5-phospho-D-ribosyl)glycinamide from 5-phospho-alpha-D-ribose 1-diphosphate: step 1/2.</text>
</comment>
<keyword evidence="6 8" id="KW-0658">Purine biosynthesis</keyword>
<dbReference type="PROSITE" id="PS51278">
    <property type="entry name" value="GATASE_TYPE_2"/>
    <property type="match status" value="1"/>
</dbReference>
<dbReference type="PIRSF" id="PIRSF000485">
    <property type="entry name" value="Amd_phspho_trans"/>
    <property type="match status" value="1"/>
</dbReference>
<keyword evidence="10" id="KW-0411">Iron-sulfur</keyword>
<organism evidence="12 13">
    <name type="scientific">Candidatus Caccoplasma merdipullorum</name>
    <dbReference type="NCBI Taxonomy" id="2840718"/>
    <lineage>
        <taxon>Bacteria</taxon>
        <taxon>Pseudomonadati</taxon>
        <taxon>Bacteroidota</taxon>
        <taxon>Bacteroidia</taxon>
        <taxon>Bacteroidales</taxon>
        <taxon>Bacteroidaceae</taxon>
        <taxon>Bacteroidaceae incertae sedis</taxon>
        <taxon>Candidatus Caccoplasma</taxon>
    </lineage>
</organism>